<evidence type="ECO:0000259" key="5">
    <source>
        <dbReference type="Pfam" id="PF04542"/>
    </source>
</evidence>
<name>A0ABW2YXN2_9SPHI</name>
<dbReference type="InterPro" id="IPR013249">
    <property type="entry name" value="RNA_pol_sigma70_r4_t2"/>
</dbReference>
<proteinExistence type="inferred from homology"/>
<dbReference type="NCBIfam" id="TIGR02937">
    <property type="entry name" value="sigma70-ECF"/>
    <property type="match status" value="1"/>
</dbReference>
<dbReference type="PANTHER" id="PTHR43133">
    <property type="entry name" value="RNA POLYMERASE ECF-TYPE SIGMA FACTO"/>
    <property type="match status" value="1"/>
</dbReference>
<dbReference type="Gene3D" id="1.10.10.10">
    <property type="entry name" value="Winged helix-like DNA-binding domain superfamily/Winged helix DNA-binding domain"/>
    <property type="match status" value="1"/>
</dbReference>
<dbReference type="RefSeq" id="WP_377097393.1">
    <property type="nucleotide sequence ID" value="NZ_JBHTHU010000001.1"/>
</dbReference>
<evidence type="ECO:0000259" key="6">
    <source>
        <dbReference type="Pfam" id="PF08281"/>
    </source>
</evidence>
<dbReference type="InterPro" id="IPR039425">
    <property type="entry name" value="RNA_pol_sigma-70-like"/>
</dbReference>
<dbReference type="PANTHER" id="PTHR43133:SF46">
    <property type="entry name" value="RNA POLYMERASE SIGMA-70 FACTOR ECF SUBFAMILY"/>
    <property type="match status" value="1"/>
</dbReference>
<dbReference type="InterPro" id="IPR036388">
    <property type="entry name" value="WH-like_DNA-bd_sf"/>
</dbReference>
<dbReference type="EMBL" id="JBHTHU010000001">
    <property type="protein sequence ID" value="MFD0749221.1"/>
    <property type="molecule type" value="Genomic_DNA"/>
</dbReference>
<evidence type="ECO:0000256" key="2">
    <source>
        <dbReference type="ARBA" id="ARBA00023015"/>
    </source>
</evidence>
<dbReference type="NCBIfam" id="TIGR02985">
    <property type="entry name" value="Sig70_bacteroi1"/>
    <property type="match status" value="1"/>
</dbReference>
<keyword evidence="3" id="KW-0731">Sigma factor</keyword>
<protein>
    <submittedName>
        <fullName evidence="7">RNA polymerase sigma-70 factor</fullName>
    </submittedName>
</protein>
<evidence type="ECO:0000256" key="4">
    <source>
        <dbReference type="ARBA" id="ARBA00023163"/>
    </source>
</evidence>
<dbReference type="SUPFAM" id="SSF88946">
    <property type="entry name" value="Sigma2 domain of RNA polymerase sigma factors"/>
    <property type="match status" value="1"/>
</dbReference>
<dbReference type="InterPro" id="IPR007627">
    <property type="entry name" value="RNA_pol_sigma70_r2"/>
</dbReference>
<accession>A0ABW2YXN2</accession>
<dbReference type="Gene3D" id="1.10.1740.10">
    <property type="match status" value="1"/>
</dbReference>
<keyword evidence="4" id="KW-0804">Transcription</keyword>
<dbReference type="SUPFAM" id="SSF88659">
    <property type="entry name" value="Sigma3 and sigma4 domains of RNA polymerase sigma factors"/>
    <property type="match status" value="1"/>
</dbReference>
<dbReference type="InterPro" id="IPR013325">
    <property type="entry name" value="RNA_pol_sigma_r2"/>
</dbReference>
<dbReference type="Pfam" id="PF08281">
    <property type="entry name" value="Sigma70_r4_2"/>
    <property type="match status" value="1"/>
</dbReference>
<evidence type="ECO:0000256" key="1">
    <source>
        <dbReference type="ARBA" id="ARBA00010641"/>
    </source>
</evidence>
<dbReference type="Proteomes" id="UP001596958">
    <property type="component" value="Unassembled WGS sequence"/>
</dbReference>
<sequence>MFTHAYKRLGEEEQAKDVVQEVFVALWLNREDNLPVSNLAGYLYTGVRNRIFDLFAREQVRGRYLDSLKGFLDTHAEVPADHLIREKQLKAHIEKEIQALPPKMRRIFEMSRKEQLSHREIAEALSVSENNVSKQVNNALRILRTKLGARFTIQS</sequence>
<comment type="caution">
    <text evidence="7">The sequence shown here is derived from an EMBL/GenBank/DDBJ whole genome shotgun (WGS) entry which is preliminary data.</text>
</comment>
<dbReference type="InterPro" id="IPR014284">
    <property type="entry name" value="RNA_pol_sigma-70_dom"/>
</dbReference>
<evidence type="ECO:0000313" key="7">
    <source>
        <dbReference type="EMBL" id="MFD0749221.1"/>
    </source>
</evidence>
<evidence type="ECO:0000256" key="3">
    <source>
        <dbReference type="ARBA" id="ARBA00023082"/>
    </source>
</evidence>
<keyword evidence="2" id="KW-0805">Transcription regulation</keyword>
<dbReference type="InterPro" id="IPR014327">
    <property type="entry name" value="RNA_pol_sigma70_bacteroid"/>
</dbReference>
<evidence type="ECO:0000313" key="8">
    <source>
        <dbReference type="Proteomes" id="UP001596958"/>
    </source>
</evidence>
<dbReference type="InterPro" id="IPR013324">
    <property type="entry name" value="RNA_pol_sigma_r3/r4-like"/>
</dbReference>
<comment type="similarity">
    <text evidence="1">Belongs to the sigma-70 factor family. ECF subfamily.</text>
</comment>
<gene>
    <name evidence="7" type="ORF">ACFQZS_03645</name>
</gene>
<keyword evidence="8" id="KW-1185">Reference proteome</keyword>
<reference evidence="8" key="1">
    <citation type="journal article" date="2019" name="Int. J. Syst. Evol. Microbiol.">
        <title>The Global Catalogue of Microorganisms (GCM) 10K type strain sequencing project: providing services to taxonomists for standard genome sequencing and annotation.</title>
        <authorList>
            <consortium name="The Broad Institute Genomics Platform"/>
            <consortium name="The Broad Institute Genome Sequencing Center for Infectious Disease"/>
            <person name="Wu L."/>
            <person name="Ma J."/>
        </authorList>
    </citation>
    <scope>NUCLEOTIDE SEQUENCE [LARGE SCALE GENOMIC DNA]</scope>
    <source>
        <strain evidence="8">CCUG 63418</strain>
    </source>
</reference>
<feature type="domain" description="RNA polymerase sigma factor 70 region 4 type 2" evidence="6">
    <location>
        <begin position="93"/>
        <end position="141"/>
    </location>
</feature>
<feature type="domain" description="RNA polymerase sigma-70 region 2" evidence="5">
    <location>
        <begin position="3"/>
        <end position="59"/>
    </location>
</feature>
<organism evidence="7 8">
    <name type="scientific">Mucilaginibacter calamicampi</name>
    <dbReference type="NCBI Taxonomy" id="1302352"/>
    <lineage>
        <taxon>Bacteria</taxon>
        <taxon>Pseudomonadati</taxon>
        <taxon>Bacteroidota</taxon>
        <taxon>Sphingobacteriia</taxon>
        <taxon>Sphingobacteriales</taxon>
        <taxon>Sphingobacteriaceae</taxon>
        <taxon>Mucilaginibacter</taxon>
    </lineage>
</organism>
<dbReference type="Pfam" id="PF04542">
    <property type="entry name" value="Sigma70_r2"/>
    <property type="match status" value="1"/>
</dbReference>